<name>A0AA88UEL3_9ASTE</name>
<dbReference type="Pfam" id="PF00106">
    <property type="entry name" value="adh_short"/>
    <property type="match status" value="1"/>
</dbReference>
<dbReference type="InterPro" id="IPR002347">
    <property type="entry name" value="SDR_fam"/>
</dbReference>
<dbReference type="Pfam" id="PF13561">
    <property type="entry name" value="adh_short_C2"/>
    <property type="match status" value="2"/>
</dbReference>
<dbReference type="SUPFAM" id="SSF51735">
    <property type="entry name" value="NAD(P)-binding Rossmann-fold domains"/>
    <property type="match status" value="3"/>
</dbReference>
<evidence type="ECO:0000313" key="3">
    <source>
        <dbReference type="EMBL" id="KAK2972317.1"/>
    </source>
</evidence>
<dbReference type="AlphaFoldDB" id="A0AA88UEL3"/>
<keyword evidence="1" id="KW-0521">NADP</keyword>
<dbReference type="InterPro" id="IPR020904">
    <property type="entry name" value="Sc_DH/Rdtase_CS"/>
</dbReference>
<sequence length="756" mass="81400">MTSQESWRKGVDDILMASQEPSSRDQRWSLKGMTALVTGGTRGIGYAIVEELAGFGAAIHTCSRNQKELNERLQEWEGKGYKVSGSVCDLLSREQREELIKTVSSAFGGKLNLLINNAGTTLLKPATEHTEDDYSFIMGTNFESPYHLCQLAHPLLKASGTASIVFVSSLAGVMALPALSLYAASKGAINQLTKNLACEWAKDNIRTNTTPFCTRPSLGFVREMEKGGGDGRWSLKGKAALVTGGTRGIGYSSLILSFTFVGASNLVANCVGVFSVLTNDNRYAIVEELAAFGATVHTCSRNQKELDERLEEWKGRGFSVTGSVNNAGTALIKEATEFTAEDCSMIMGTNFDASYHLCQLAHPLLKASGNGSIVFNSSIAGVIALPALSIYSASKGAMNQLTRNLACEWAKDNIRVNSVAPWTIRTSLLEATIVNDPVHEERLGRLMSRTPICRPGEPNEVSSLMAFLCLPAASYITGQVLDSRAETINMAHAVTSEGDRRWSLKGMTALVTGGTRGIGHTIVEELAGFGAIVHTCSRNQKELDECLQLWNDKGFSVTGSVCDLLSRAQREKLMETVASVFNGKLNILVNNAAAAIAKEATEFTAEDCRTVMGTNFEAPYHLCQLGYPFLKASGNGSIVFISSVAGLIAIPTSSMYAASKGAINQVTKNLACEWAKDNIRANTVAPWIIKTSKPESATNDPSRKERLDRWMSQTPISRPGKPDEVSSLVAFLCFPAASYITGQLICVDGGFSVNGF</sequence>
<dbReference type="PANTHER" id="PTHR42898:SF79">
    <property type="entry name" value="NAD(P)-BINDING ROSSMANN-FOLD PROTEIN"/>
    <property type="match status" value="1"/>
</dbReference>
<proteinExistence type="predicted"/>
<gene>
    <name evidence="3" type="ORF">RJ640_014375</name>
</gene>
<dbReference type="GO" id="GO:0016616">
    <property type="term" value="F:oxidoreductase activity, acting on the CH-OH group of donors, NAD or NADP as acceptor"/>
    <property type="evidence" value="ECO:0007669"/>
    <property type="project" value="UniProtKB-ARBA"/>
</dbReference>
<dbReference type="PRINTS" id="PR00081">
    <property type="entry name" value="GDHRDH"/>
</dbReference>
<evidence type="ECO:0000256" key="2">
    <source>
        <dbReference type="ARBA" id="ARBA00023002"/>
    </source>
</evidence>
<dbReference type="FunFam" id="3.40.50.720:FF:000084">
    <property type="entry name" value="Short-chain dehydrogenase reductase"/>
    <property type="match status" value="3"/>
</dbReference>
<dbReference type="Proteomes" id="UP001187471">
    <property type="component" value="Unassembled WGS sequence"/>
</dbReference>
<organism evidence="3 4">
    <name type="scientific">Escallonia rubra</name>
    <dbReference type="NCBI Taxonomy" id="112253"/>
    <lineage>
        <taxon>Eukaryota</taxon>
        <taxon>Viridiplantae</taxon>
        <taxon>Streptophyta</taxon>
        <taxon>Embryophyta</taxon>
        <taxon>Tracheophyta</taxon>
        <taxon>Spermatophyta</taxon>
        <taxon>Magnoliopsida</taxon>
        <taxon>eudicotyledons</taxon>
        <taxon>Gunneridae</taxon>
        <taxon>Pentapetalae</taxon>
        <taxon>asterids</taxon>
        <taxon>campanulids</taxon>
        <taxon>Escalloniales</taxon>
        <taxon>Escalloniaceae</taxon>
        <taxon>Escallonia</taxon>
    </lineage>
</organism>
<evidence type="ECO:0008006" key="5">
    <source>
        <dbReference type="Google" id="ProtNLM"/>
    </source>
</evidence>
<dbReference type="InterPro" id="IPR036291">
    <property type="entry name" value="NAD(P)-bd_dom_sf"/>
</dbReference>
<comment type="caution">
    <text evidence="3">The sequence shown here is derived from an EMBL/GenBank/DDBJ whole genome shotgun (WGS) entry which is preliminary data.</text>
</comment>
<accession>A0AA88UEL3</accession>
<evidence type="ECO:0000256" key="1">
    <source>
        <dbReference type="ARBA" id="ARBA00022857"/>
    </source>
</evidence>
<protein>
    <recommendedName>
        <fullName evidence="5">Tropinone reductase</fullName>
    </recommendedName>
</protein>
<keyword evidence="4" id="KW-1185">Reference proteome</keyword>
<evidence type="ECO:0000313" key="4">
    <source>
        <dbReference type="Proteomes" id="UP001187471"/>
    </source>
</evidence>
<dbReference type="PROSITE" id="PS00061">
    <property type="entry name" value="ADH_SHORT"/>
    <property type="match status" value="3"/>
</dbReference>
<dbReference type="InterPro" id="IPR045000">
    <property type="entry name" value="TR"/>
</dbReference>
<dbReference type="EMBL" id="JAVXUO010002530">
    <property type="protein sequence ID" value="KAK2972317.1"/>
    <property type="molecule type" value="Genomic_DNA"/>
</dbReference>
<dbReference type="PANTHER" id="PTHR42898">
    <property type="entry name" value="TROPINONE REDUCTASE"/>
    <property type="match status" value="1"/>
</dbReference>
<dbReference type="PRINTS" id="PR00080">
    <property type="entry name" value="SDRFAMILY"/>
</dbReference>
<reference evidence="3" key="1">
    <citation type="submission" date="2022-12" db="EMBL/GenBank/DDBJ databases">
        <title>Draft genome assemblies for two species of Escallonia (Escalloniales).</title>
        <authorList>
            <person name="Chanderbali A."/>
            <person name="Dervinis C."/>
            <person name="Anghel I."/>
            <person name="Soltis D."/>
            <person name="Soltis P."/>
            <person name="Zapata F."/>
        </authorList>
    </citation>
    <scope>NUCLEOTIDE SEQUENCE</scope>
    <source>
        <strain evidence="3">UCBG92.1500</strain>
        <tissue evidence="3">Leaf</tissue>
    </source>
</reference>
<keyword evidence="2" id="KW-0560">Oxidoreductase</keyword>
<dbReference type="Gene3D" id="3.40.50.720">
    <property type="entry name" value="NAD(P)-binding Rossmann-like Domain"/>
    <property type="match status" value="4"/>
</dbReference>